<evidence type="ECO:0000313" key="1">
    <source>
        <dbReference type="EMBL" id="KAI0085001.1"/>
    </source>
</evidence>
<proteinExistence type="predicted"/>
<accession>A0ACB8TSU6</accession>
<evidence type="ECO:0000313" key="2">
    <source>
        <dbReference type="Proteomes" id="UP001055072"/>
    </source>
</evidence>
<protein>
    <submittedName>
        <fullName evidence="1">Uncharacterized protein</fullName>
    </submittedName>
</protein>
<dbReference type="EMBL" id="MU274936">
    <property type="protein sequence ID" value="KAI0085001.1"/>
    <property type="molecule type" value="Genomic_DNA"/>
</dbReference>
<dbReference type="Proteomes" id="UP001055072">
    <property type="component" value="Unassembled WGS sequence"/>
</dbReference>
<keyword evidence="2" id="KW-1185">Reference proteome</keyword>
<organism evidence="1 2">
    <name type="scientific">Irpex rosettiformis</name>
    <dbReference type="NCBI Taxonomy" id="378272"/>
    <lineage>
        <taxon>Eukaryota</taxon>
        <taxon>Fungi</taxon>
        <taxon>Dikarya</taxon>
        <taxon>Basidiomycota</taxon>
        <taxon>Agaricomycotina</taxon>
        <taxon>Agaricomycetes</taxon>
        <taxon>Polyporales</taxon>
        <taxon>Irpicaceae</taxon>
        <taxon>Irpex</taxon>
    </lineage>
</organism>
<reference evidence="1" key="1">
    <citation type="journal article" date="2021" name="Environ. Microbiol.">
        <title>Gene family expansions and transcriptome signatures uncover fungal adaptations to wood decay.</title>
        <authorList>
            <person name="Hage H."/>
            <person name="Miyauchi S."/>
            <person name="Viragh M."/>
            <person name="Drula E."/>
            <person name="Min B."/>
            <person name="Chaduli D."/>
            <person name="Navarro D."/>
            <person name="Favel A."/>
            <person name="Norest M."/>
            <person name="Lesage-Meessen L."/>
            <person name="Balint B."/>
            <person name="Merenyi Z."/>
            <person name="de Eugenio L."/>
            <person name="Morin E."/>
            <person name="Martinez A.T."/>
            <person name="Baldrian P."/>
            <person name="Stursova M."/>
            <person name="Martinez M.J."/>
            <person name="Novotny C."/>
            <person name="Magnuson J.K."/>
            <person name="Spatafora J.W."/>
            <person name="Maurice S."/>
            <person name="Pangilinan J."/>
            <person name="Andreopoulos W."/>
            <person name="LaButti K."/>
            <person name="Hundley H."/>
            <person name="Na H."/>
            <person name="Kuo A."/>
            <person name="Barry K."/>
            <person name="Lipzen A."/>
            <person name="Henrissat B."/>
            <person name="Riley R."/>
            <person name="Ahrendt S."/>
            <person name="Nagy L.G."/>
            <person name="Grigoriev I.V."/>
            <person name="Martin F."/>
            <person name="Rosso M.N."/>
        </authorList>
    </citation>
    <scope>NUCLEOTIDE SEQUENCE</scope>
    <source>
        <strain evidence="1">CBS 384.51</strain>
    </source>
</reference>
<name>A0ACB8TSU6_9APHY</name>
<sequence>MADQIASLEATNAKFSALLQEEINEWKALVKRVKVLESKLTKMKTTHNADRLHTGSSRSTPLPYPDATAEMGGNLEEGAAQKECMLNRLVNDILDELDAHVKGKHMGSAHSVELADLANCALPNQGHVKASCIIPRHAIDSIPSKKLNYEDSVGPYSLVTQYSQPSPEAILDSILDLDHLQTSFDHTHTPYDNEDAHSDHFQTIIDLCTPYDDNNENQEDLEEFAQNIYGVALAQFEQTY</sequence>
<comment type="caution">
    <text evidence="1">The sequence shown here is derived from an EMBL/GenBank/DDBJ whole genome shotgun (WGS) entry which is preliminary data.</text>
</comment>
<gene>
    <name evidence="1" type="ORF">BDY19DRAFT_997241</name>
</gene>